<comment type="caution">
    <text evidence="3">The sequence shown here is derived from an EMBL/GenBank/DDBJ whole genome shotgun (WGS) entry which is preliminary data.</text>
</comment>
<dbReference type="Proteomes" id="UP001057455">
    <property type="component" value="Unassembled WGS sequence"/>
</dbReference>
<evidence type="ECO:0000256" key="1">
    <source>
        <dbReference type="SAM" id="MobiDB-lite"/>
    </source>
</evidence>
<reference evidence="3" key="1">
    <citation type="submission" date="2019-12" db="EMBL/GenBank/DDBJ databases">
        <title>Genome sequence of Babesia ovis.</title>
        <authorList>
            <person name="Yamagishi J."/>
            <person name="Sevinc F."/>
            <person name="Xuan X."/>
        </authorList>
    </citation>
    <scope>NUCLEOTIDE SEQUENCE</scope>
    <source>
        <strain evidence="3">Selcuk</strain>
    </source>
</reference>
<evidence type="ECO:0000313" key="3">
    <source>
        <dbReference type="EMBL" id="GFE54047.1"/>
    </source>
</evidence>
<accession>A0A9W5TCS9</accession>
<gene>
    <name evidence="3" type="ORF">BaOVIS_014510</name>
</gene>
<protein>
    <recommendedName>
        <fullName evidence="5">Secreted protein</fullName>
    </recommendedName>
</protein>
<keyword evidence="2" id="KW-0732">Signal</keyword>
<feature type="chain" id="PRO_5040827587" description="Secreted protein" evidence="2">
    <location>
        <begin position="22"/>
        <end position="232"/>
    </location>
</feature>
<feature type="signal peptide" evidence="2">
    <location>
        <begin position="1"/>
        <end position="21"/>
    </location>
</feature>
<feature type="compositionally biased region" description="Acidic residues" evidence="1">
    <location>
        <begin position="55"/>
        <end position="65"/>
    </location>
</feature>
<feature type="region of interest" description="Disordered" evidence="1">
    <location>
        <begin position="27"/>
        <end position="65"/>
    </location>
</feature>
<dbReference type="OrthoDB" id="366418at2759"/>
<organism evidence="3 4">
    <name type="scientific">Babesia ovis</name>
    <dbReference type="NCBI Taxonomy" id="5869"/>
    <lineage>
        <taxon>Eukaryota</taxon>
        <taxon>Sar</taxon>
        <taxon>Alveolata</taxon>
        <taxon>Apicomplexa</taxon>
        <taxon>Aconoidasida</taxon>
        <taxon>Piroplasmida</taxon>
        <taxon>Babesiidae</taxon>
        <taxon>Babesia</taxon>
    </lineage>
</organism>
<name>A0A9W5TCS9_BABOV</name>
<keyword evidence="4" id="KW-1185">Reference proteome</keyword>
<dbReference type="EMBL" id="BLIY01000008">
    <property type="protein sequence ID" value="GFE54047.1"/>
    <property type="molecule type" value="Genomic_DNA"/>
</dbReference>
<evidence type="ECO:0000313" key="4">
    <source>
        <dbReference type="Proteomes" id="UP001057455"/>
    </source>
</evidence>
<evidence type="ECO:0000256" key="2">
    <source>
        <dbReference type="SAM" id="SignalP"/>
    </source>
</evidence>
<sequence length="232" mass="25241">MKYTKTVIVSSLSLMIAIIKGGDEPSVVAPQDKQDAGSTFTGLEAHGAHSTDAASEGEVEDPEVDLEEEIPVTGERKRIVQALEFCLKKGDLTPMELVNCTSDLLHYGNLNPPTAFEKCIGDYVTATTGACIAKIAELQDGEDYAEAFTKTRFDNIGFILGNFIVKAGTRIATSTKGDMLERATVIGDCLPMLLRNLFGIQEFSFSCRKLIPIDGYDDPDDDDFDEADPDEE</sequence>
<evidence type="ECO:0008006" key="5">
    <source>
        <dbReference type="Google" id="ProtNLM"/>
    </source>
</evidence>
<dbReference type="AlphaFoldDB" id="A0A9W5TCS9"/>
<proteinExistence type="predicted"/>